<evidence type="ECO:0000313" key="2">
    <source>
        <dbReference type="EMBL" id="KAK3050799.1"/>
    </source>
</evidence>
<feature type="compositionally biased region" description="Polar residues" evidence="1">
    <location>
        <begin position="197"/>
        <end position="206"/>
    </location>
</feature>
<reference evidence="2" key="1">
    <citation type="submission" date="2023-04" db="EMBL/GenBank/DDBJ databases">
        <title>Black Yeasts Isolated from many extreme environments.</title>
        <authorList>
            <person name="Coleine C."/>
            <person name="Stajich J.E."/>
            <person name="Selbmann L."/>
        </authorList>
    </citation>
    <scope>NUCLEOTIDE SEQUENCE</scope>
    <source>
        <strain evidence="2">CCFEE 5312</strain>
    </source>
</reference>
<dbReference type="EMBL" id="JAWDJX010000029">
    <property type="protein sequence ID" value="KAK3050799.1"/>
    <property type="molecule type" value="Genomic_DNA"/>
</dbReference>
<evidence type="ECO:0000313" key="3">
    <source>
        <dbReference type="Proteomes" id="UP001271007"/>
    </source>
</evidence>
<dbReference type="AlphaFoldDB" id="A0AAJ0DBC1"/>
<feature type="region of interest" description="Disordered" evidence="1">
    <location>
        <begin position="563"/>
        <end position="605"/>
    </location>
</feature>
<organism evidence="2 3">
    <name type="scientific">Extremus antarcticus</name>
    <dbReference type="NCBI Taxonomy" id="702011"/>
    <lineage>
        <taxon>Eukaryota</taxon>
        <taxon>Fungi</taxon>
        <taxon>Dikarya</taxon>
        <taxon>Ascomycota</taxon>
        <taxon>Pezizomycotina</taxon>
        <taxon>Dothideomycetes</taxon>
        <taxon>Dothideomycetidae</taxon>
        <taxon>Mycosphaerellales</taxon>
        <taxon>Extremaceae</taxon>
        <taxon>Extremus</taxon>
    </lineage>
</organism>
<sequence length="657" mass="70571">MASPLTLFPSAHQPQPRKSSLKKPRTYDPPSLSAPGELMGVAVQVNSKPTSPKLVVQPAINSIKHSLFCEPSSTDQCTAGRVRRQKPGRSQLSDVGSITSASPLIDLSTPVSAIEDSSNIPPETPDSIVSGMPARQLQRPHIPINILAPPPAEVDNLVSPGGDTVSPLPDKLFFTNTSPRTAEFPAPKTLRAGSPTLFRSNSTASTAVPPYSPPAARSIFPLYDPERPLQQQDYYYSAGSSPPTLPHEKISKLGESVQKAQTLNRFDSGVALAEAYEHIPSANSNDLQAIWNASIEKFPVAGRKVQLGLLQPRNRGTTLAIGTSHGELLYSMDKDMAPAASKDSAPFKQLLIARHNPQMPNALPSPVAQLGLPDPNKPQKERERENDVVTIFPQVAAVKAIEIIANSPVAAEIATFDPSAKSPEAVRLAQDAVSEAHRRYKCELVRTTRKRDSLGAVTASYRLEHPLLSSFAITITKSTAGRHSRDPRAKISLHHPSATPAAVEAETLVLAFMDFARDACVLDIPGLLALESEYIIDTVVCALLAVAVIENDALMQETMTFDAPPKTALPRPKQKSRSTSSVSTDSKKGKKLSRKEKKRLKNGGMEGEQVELPMVTQGALALLGFSFKATVFLLEAGVKVTAGVVIGISHLASKHNK</sequence>
<feature type="region of interest" description="Disordered" evidence="1">
    <location>
        <begin position="177"/>
        <end position="210"/>
    </location>
</feature>
<keyword evidence="3" id="KW-1185">Reference proteome</keyword>
<evidence type="ECO:0000256" key="1">
    <source>
        <dbReference type="SAM" id="MobiDB-lite"/>
    </source>
</evidence>
<proteinExistence type="predicted"/>
<name>A0AAJ0DBC1_9PEZI</name>
<feature type="compositionally biased region" description="Basic residues" evidence="1">
    <location>
        <begin position="588"/>
        <end position="601"/>
    </location>
</feature>
<feature type="region of interest" description="Disordered" evidence="1">
    <location>
        <begin position="1"/>
        <end position="36"/>
    </location>
</feature>
<gene>
    <name evidence="2" type="ORF">LTR09_007875</name>
</gene>
<protein>
    <submittedName>
        <fullName evidence="2">Uncharacterized protein</fullName>
    </submittedName>
</protein>
<comment type="caution">
    <text evidence="2">The sequence shown here is derived from an EMBL/GenBank/DDBJ whole genome shotgun (WGS) entry which is preliminary data.</text>
</comment>
<dbReference type="Proteomes" id="UP001271007">
    <property type="component" value="Unassembled WGS sequence"/>
</dbReference>
<accession>A0AAJ0DBC1</accession>